<comment type="caution">
    <text evidence="2">The sequence shown here is derived from an EMBL/GenBank/DDBJ whole genome shotgun (WGS) entry which is preliminary data.</text>
</comment>
<feature type="region of interest" description="Disordered" evidence="1">
    <location>
        <begin position="85"/>
        <end position="110"/>
    </location>
</feature>
<dbReference type="Proteomes" id="UP000757435">
    <property type="component" value="Unassembled WGS sequence"/>
</dbReference>
<gene>
    <name evidence="2" type="ORF">KME15_16500</name>
</gene>
<dbReference type="AlphaFoldDB" id="A0A951UND1"/>
<dbReference type="EMBL" id="JAHHHD010000019">
    <property type="protein sequence ID" value="MBW4660277.1"/>
    <property type="molecule type" value="Genomic_DNA"/>
</dbReference>
<name>A0A951UND1_9CYAN</name>
<sequence length="191" mass="20683">MALKDLSPAEKSKIALGAIVGEVLGKSTSDVGAQFGISAKAVTTLRKQALDAIRQSFYGVQTQAPSPGLSDEEVSARLEKLLGNEGGSLISPPAPNKAEKVNEDESEEEEPISIDEIVSAIQEYNNVAGSKKKIYISRAVVAEVSPHSTKELESYFSEHKAEIDAHIEKHGLKRNTNRALKGEDWISWLNL</sequence>
<reference evidence="2" key="1">
    <citation type="submission" date="2021-05" db="EMBL/GenBank/DDBJ databases">
        <authorList>
            <person name="Pietrasiak N."/>
            <person name="Ward R."/>
            <person name="Stajich J.E."/>
            <person name="Kurbessoian T."/>
        </authorList>
    </citation>
    <scope>NUCLEOTIDE SEQUENCE</scope>
    <source>
        <strain evidence="2">UHER 2000/2452</strain>
    </source>
</reference>
<accession>A0A951UND1</accession>
<evidence type="ECO:0000313" key="2">
    <source>
        <dbReference type="EMBL" id="MBW4660277.1"/>
    </source>
</evidence>
<organism evidence="2 3">
    <name type="scientific">Drouetiella hepatica Uher 2000/2452</name>
    <dbReference type="NCBI Taxonomy" id="904376"/>
    <lineage>
        <taxon>Bacteria</taxon>
        <taxon>Bacillati</taxon>
        <taxon>Cyanobacteriota</taxon>
        <taxon>Cyanophyceae</taxon>
        <taxon>Oculatellales</taxon>
        <taxon>Oculatellaceae</taxon>
        <taxon>Drouetiella</taxon>
    </lineage>
</organism>
<proteinExistence type="predicted"/>
<evidence type="ECO:0000313" key="3">
    <source>
        <dbReference type="Proteomes" id="UP000757435"/>
    </source>
</evidence>
<protein>
    <submittedName>
        <fullName evidence="2">Uncharacterized protein</fullName>
    </submittedName>
</protein>
<reference evidence="2" key="2">
    <citation type="journal article" date="2022" name="Microbiol. Resour. Announc.">
        <title>Metagenome Sequencing to Explore Phylogenomics of Terrestrial Cyanobacteria.</title>
        <authorList>
            <person name="Ward R.D."/>
            <person name="Stajich J.E."/>
            <person name="Johansen J.R."/>
            <person name="Huntemann M."/>
            <person name="Clum A."/>
            <person name="Foster B."/>
            <person name="Foster B."/>
            <person name="Roux S."/>
            <person name="Palaniappan K."/>
            <person name="Varghese N."/>
            <person name="Mukherjee S."/>
            <person name="Reddy T.B.K."/>
            <person name="Daum C."/>
            <person name="Copeland A."/>
            <person name="Chen I.A."/>
            <person name="Ivanova N.N."/>
            <person name="Kyrpides N.C."/>
            <person name="Shapiro N."/>
            <person name="Eloe-Fadrosh E.A."/>
            <person name="Pietrasiak N."/>
        </authorList>
    </citation>
    <scope>NUCLEOTIDE SEQUENCE</scope>
    <source>
        <strain evidence="2">UHER 2000/2452</strain>
    </source>
</reference>
<evidence type="ECO:0000256" key="1">
    <source>
        <dbReference type="SAM" id="MobiDB-lite"/>
    </source>
</evidence>